<dbReference type="InterPro" id="IPR036396">
    <property type="entry name" value="Cyt_P450_sf"/>
</dbReference>
<dbReference type="PROSITE" id="PS00086">
    <property type="entry name" value="CYTOCHROME_P450"/>
    <property type="match status" value="1"/>
</dbReference>
<evidence type="ECO:0000256" key="6">
    <source>
        <dbReference type="ARBA" id="ARBA00023004"/>
    </source>
</evidence>
<dbReference type="GO" id="GO:0016705">
    <property type="term" value="F:oxidoreductase activity, acting on paired donors, with incorporation or reduction of molecular oxygen"/>
    <property type="evidence" value="ECO:0007669"/>
    <property type="project" value="InterPro"/>
</dbReference>
<name>A0A4S8L1G5_DENBC</name>
<dbReference type="AlphaFoldDB" id="A0A4S8L1G5"/>
<dbReference type="GO" id="GO:0005506">
    <property type="term" value="F:iron ion binding"/>
    <property type="evidence" value="ECO:0007669"/>
    <property type="project" value="InterPro"/>
</dbReference>
<evidence type="ECO:0000313" key="10">
    <source>
        <dbReference type="Proteomes" id="UP000297245"/>
    </source>
</evidence>
<accession>A0A4S8L1G5</accession>
<keyword evidence="4 8" id="KW-0479">Metal-binding</keyword>
<gene>
    <name evidence="9" type="ORF">K435DRAFT_872972</name>
</gene>
<dbReference type="Gene3D" id="1.10.630.10">
    <property type="entry name" value="Cytochrome P450"/>
    <property type="match status" value="1"/>
</dbReference>
<keyword evidence="10" id="KW-1185">Reference proteome</keyword>
<dbReference type="GO" id="GO:0004497">
    <property type="term" value="F:monooxygenase activity"/>
    <property type="evidence" value="ECO:0007669"/>
    <property type="project" value="UniProtKB-KW"/>
</dbReference>
<keyword evidence="3 8" id="KW-0349">Heme</keyword>
<dbReference type="Pfam" id="PF00067">
    <property type="entry name" value="p450"/>
    <property type="match status" value="1"/>
</dbReference>
<evidence type="ECO:0000256" key="7">
    <source>
        <dbReference type="ARBA" id="ARBA00023033"/>
    </source>
</evidence>
<evidence type="ECO:0000256" key="2">
    <source>
        <dbReference type="ARBA" id="ARBA00010617"/>
    </source>
</evidence>
<dbReference type="InterPro" id="IPR017972">
    <property type="entry name" value="Cyt_P450_CS"/>
</dbReference>
<keyword evidence="7 8" id="KW-0503">Monooxygenase</keyword>
<evidence type="ECO:0000256" key="4">
    <source>
        <dbReference type="ARBA" id="ARBA00022723"/>
    </source>
</evidence>
<evidence type="ECO:0000256" key="3">
    <source>
        <dbReference type="ARBA" id="ARBA00022617"/>
    </source>
</evidence>
<evidence type="ECO:0000256" key="8">
    <source>
        <dbReference type="RuleBase" id="RU000461"/>
    </source>
</evidence>
<protein>
    <submittedName>
        <fullName evidence="9">Cytochrome P450</fullName>
    </submittedName>
</protein>
<dbReference type="PANTHER" id="PTHR24287">
    <property type="entry name" value="P450, PUTATIVE (EUROFUNG)-RELATED"/>
    <property type="match status" value="1"/>
</dbReference>
<dbReference type="SUPFAM" id="SSF48264">
    <property type="entry name" value="Cytochrome P450"/>
    <property type="match status" value="1"/>
</dbReference>
<dbReference type="InterPro" id="IPR047146">
    <property type="entry name" value="Cyt_P450_E_CYP52_fungi"/>
</dbReference>
<comment type="similarity">
    <text evidence="2 8">Belongs to the cytochrome P450 family.</text>
</comment>
<dbReference type="GO" id="GO:0020037">
    <property type="term" value="F:heme binding"/>
    <property type="evidence" value="ECO:0007669"/>
    <property type="project" value="InterPro"/>
</dbReference>
<evidence type="ECO:0000256" key="5">
    <source>
        <dbReference type="ARBA" id="ARBA00023002"/>
    </source>
</evidence>
<evidence type="ECO:0000313" key="9">
    <source>
        <dbReference type="EMBL" id="THU81788.1"/>
    </source>
</evidence>
<evidence type="ECO:0000256" key="1">
    <source>
        <dbReference type="ARBA" id="ARBA00001971"/>
    </source>
</evidence>
<keyword evidence="5 8" id="KW-0560">Oxidoreductase</keyword>
<organism evidence="9 10">
    <name type="scientific">Dendrothele bispora (strain CBS 962.96)</name>
    <dbReference type="NCBI Taxonomy" id="1314807"/>
    <lineage>
        <taxon>Eukaryota</taxon>
        <taxon>Fungi</taxon>
        <taxon>Dikarya</taxon>
        <taxon>Basidiomycota</taxon>
        <taxon>Agaricomycotina</taxon>
        <taxon>Agaricomycetes</taxon>
        <taxon>Agaricomycetidae</taxon>
        <taxon>Agaricales</taxon>
        <taxon>Agaricales incertae sedis</taxon>
        <taxon>Dendrothele</taxon>
    </lineage>
</organism>
<dbReference type="Proteomes" id="UP000297245">
    <property type="component" value="Unassembled WGS sequence"/>
</dbReference>
<dbReference type="EMBL" id="ML179780">
    <property type="protein sequence ID" value="THU81788.1"/>
    <property type="molecule type" value="Genomic_DNA"/>
</dbReference>
<dbReference type="InterPro" id="IPR001128">
    <property type="entry name" value="Cyt_P450"/>
</dbReference>
<dbReference type="OrthoDB" id="1470350at2759"/>
<keyword evidence="6 8" id="KW-0408">Iron</keyword>
<sequence length="128" mass="14851">MFLLVKDAHTTSLHRGPDLWGSTALEFDPDRFLDSQVHEYLAPNPFIFLLFNIGPRICLDQQLAYSKASFFLVRLLQRFGRIELVEEAMPLGGKVPKEWKEEEGRFTDEESFDDLKMKEAEEVAEEEV</sequence>
<dbReference type="PANTHER" id="PTHR24287:SF1">
    <property type="entry name" value="P450, PUTATIVE (EUROFUNG)-RELATED"/>
    <property type="match status" value="1"/>
</dbReference>
<proteinExistence type="inferred from homology"/>
<reference evidence="9 10" key="1">
    <citation type="journal article" date="2019" name="Nat. Ecol. Evol.">
        <title>Megaphylogeny resolves global patterns of mushroom evolution.</title>
        <authorList>
            <person name="Varga T."/>
            <person name="Krizsan K."/>
            <person name="Foldi C."/>
            <person name="Dima B."/>
            <person name="Sanchez-Garcia M."/>
            <person name="Sanchez-Ramirez S."/>
            <person name="Szollosi G.J."/>
            <person name="Szarkandi J.G."/>
            <person name="Papp V."/>
            <person name="Albert L."/>
            <person name="Andreopoulos W."/>
            <person name="Angelini C."/>
            <person name="Antonin V."/>
            <person name="Barry K.W."/>
            <person name="Bougher N.L."/>
            <person name="Buchanan P."/>
            <person name="Buyck B."/>
            <person name="Bense V."/>
            <person name="Catcheside P."/>
            <person name="Chovatia M."/>
            <person name="Cooper J."/>
            <person name="Damon W."/>
            <person name="Desjardin D."/>
            <person name="Finy P."/>
            <person name="Geml J."/>
            <person name="Haridas S."/>
            <person name="Hughes K."/>
            <person name="Justo A."/>
            <person name="Karasinski D."/>
            <person name="Kautmanova I."/>
            <person name="Kiss B."/>
            <person name="Kocsube S."/>
            <person name="Kotiranta H."/>
            <person name="LaButti K.M."/>
            <person name="Lechner B.E."/>
            <person name="Liimatainen K."/>
            <person name="Lipzen A."/>
            <person name="Lukacs Z."/>
            <person name="Mihaltcheva S."/>
            <person name="Morgado L.N."/>
            <person name="Niskanen T."/>
            <person name="Noordeloos M.E."/>
            <person name="Ohm R.A."/>
            <person name="Ortiz-Santana B."/>
            <person name="Ovrebo C."/>
            <person name="Racz N."/>
            <person name="Riley R."/>
            <person name="Savchenko A."/>
            <person name="Shiryaev A."/>
            <person name="Soop K."/>
            <person name="Spirin V."/>
            <person name="Szebenyi C."/>
            <person name="Tomsovsky M."/>
            <person name="Tulloss R.E."/>
            <person name="Uehling J."/>
            <person name="Grigoriev I.V."/>
            <person name="Vagvolgyi C."/>
            <person name="Papp T."/>
            <person name="Martin F.M."/>
            <person name="Miettinen O."/>
            <person name="Hibbett D.S."/>
            <person name="Nagy L.G."/>
        </authorList>
    </citation>
    <scope>NUCLEOTIDE SEQUENCE [LARGE SCALE GENOMIC DNA]</scope>
    <source>
        <strain evidence="9 10">CBS 962.96</strain>
    </source>
</reference>
<comment type="cofactor">
    <cofactor evidence="1">
        <name>heme</name>
        <dbReference type="ChEBI" id="CHEBI:30413"/>
    </cofactor>
</comment>